<dbReference type="PROSITE" id="PS50231">
    <property type="entry name" value="RICIN_B_LECTIN"/>
    <property type="match status" value="1"/>
</dbReference>
<dbReference type="Gene3D" id="2.80.10.50">
    <property type="match status" value="1"/>
</dbReference>
<evidence type="ECO:0000256" key="7">
    <source>
        <dbReference type="ARBA" id="ARBA00022692"/>
    </source>
</evidence>
<gene>
    <name evidence="19" type="primary">LOC115875939</name>
</gene>
<keyword evidence="10" id="KW-0735">Signal-anchor</keyword>
<dbReference type="SUPFAM" id="SSF50370">
    <property type="entry name" value="Ricin B-like lectins"/>
    <property type="match status" value="1"/>
</dbReference>
<dbReference type="EC" id="2.4.1.-" evidence="16"/>
<evidence type="ECO:0000256" key="13">
    <source>
        <dbReference type="ARBA" id="ARBA00023136"/>
    </source>
</evidence>
<evidence type="ECO:0000256" key="9">
    <source>
        <dbReference type="ARBA" id="ARBA00022734"/>
    </source>
</evidence>
<comment type="subcellular location">
    <subcellularLocation>
        <location evidence="2 16">Golgi apparatus membrane</location>
        <topology evidence="2 16">Single-pass type II membrane protein</topology>
    </subcellularLocation>
</comment>
<evidence type="ECO:0000256" key="4">
    <source>
        <dbReference type="ARBA" id="ARBA00005680"/>
    </source>
</evidence>
<dbReference type="InterPro" id="IPR045885">
    <property type="entry name" value="GalNAc-T"/>
</dbReference>
<feature type="transmembrane region" description="Helical" evidence="16">
    <location>
        <begin position="12"/>
        <end position="30"/>
    </location>
</feature>
<evidence type="ECO:0000256" key="11">
    <source>
        <dbReference type="ARBA" id="ARBA00022989"/>
    </source>
</evidence>
<evidence type="ECO:0000256" key="10">
    <source>
        <dbReference type="ARBA" id="ARBA00022968"/>
    </source>
</evidence>
<dbReference type="Pfam" id="PF00535">
    <property type="entry name" value="Glycos_transf_2"/>
    <property type="match status" value="1"/>
</dbReference>
<accession>A0A6J2X870</accession>
<evidence type="ECO:0000256" key="16">
    <source>
        <dbReference type="RuleBase" id="RU361242"/>
    </source>
</evidence>
<dbReference type="CDD" id="cd02510">
    <property type="entry name" value="pp-GalNAc-T"/>
    <property type="match status" value="1"/>
</dbReference>
<dbReference type="RefSeq" id="XP_030747402.1">
    <property type="nucleotide sequence ID" value="XM_030891542.1"/>
</dbReference>
<keyword evidence="7 16" id="KW-0812">Transmembrane</keyword>
<keyword evidence="15 16" id="KW-0464">Manganese</keyword>
<evidence type="ECO:0000256" key="14">
    <source>
        <dbReference type="ARBA" id="ARBA00023157"/>
    </source>
</evidence>
<dbReference type="GO" id="GO:0030246">
    <property type="term" value="F:carbohydrate binding"/>
    <property type="evidence" value="ECO:0007669"/>
    <property type="project" value="UniProtKB-KW"/>
</dbReference>
<keyword evidence="8" id="KW-0479">Metal-binding</keyword>
<name>A0A6J2X870_SITOR</name>
<keyword evidence="12 16" id="KW-0333">Golgi apparatus</keyword>
<comment type="pathway">
    <text evidence="3 16">Protein modification; protein glycosylation.</text>
</comment>
<dbReference type="Gene3D" id="3.90.550.10">
    <property type="entry name" value="Spore Coat Polysaccharide Biosynthesis Protein SpsA, Chain A"/>
    <property type="match status" value="1"/>
</dbReference>
<dbReference type="InterPro" id="IPR000772">
    <property type="entry name" value="Ricin_B_lectin"/>
</dbReference>
<dbReference type="PANTHER" id="PTHR11675:SF43">
    <property type="entry name" value="POLYPEPTIDE N-ACETYLGALACTOSAMINYLTRANSFERASE 1"/>
    <property type="match status" value="1"/>
</dbReference>
<dbReference type="InterPro" id="IPR029044">
    <property type="entry name" value="Nucleotide-diphossugar_trans"/>
</dbReference>
<keyword evidence="5 16" id="KW-0328">Glycosyltransferase</keyword>
<evidence type="ECO:0000313" key="18">
    <source>
        <dbReference type="Proteomes" id="UP000504635"/>
    </source>
</evidence>
<dbReference type="SUPFAM" id="SSF53448">
    <property type="entry name" value="Nucleotide-diphospho-sugar transferases"/>
    <property type="match status" value="1"/>
</dbReference>
<dbReference type="GO" id="GO:0006493">
    <property type="term" value="P:protein O-linked glycosylation"/>
    <property type="evidence" value="ECO:0007669"/>
    <property type="project" value="TreeGrafter"/>
</dbReference>
<dbReference type="KEGG" id="soy:115875939"/>
<evidence type="ECO:0000256" key="8">
    <source>
        <dbReference type="ARBA" id="ARBA00022723"/>
    </source>
</evidence>
<evidence type="ECO:0000256" key="15">
    <source>
        <dbReference type="ARBA" id="ARBA00023211"/>
    </source>
</evidence>
<dbReference type="InterPro" id="IPR001173">
    <property type="entry name" value="Glyco_trans_2-like"/>
</dbReference>
<comment type="similarity">
    <text evidence="4 16">Belongs to the glycosyltransferase 2 family. GalNAc-T subfamily.</text>
</comment>
<dbReference type="InterPro" id="IPR035992">
    <property type="entry name" value="Ricin_B-like_lectins"/>
</dbReference>
<keyword evidence="14 16" id="KW-1015">Disulfide bond</keyword>
<dbReference type="OrthoDB" id="416652at2759"/>
<dbReference type="GO" id="GO:0000139">
    <property type="term" value="C:Golgi membrane"/>
    <property type="evidence" value="ECO:0007669"/>
    <property type="project" value="UniProtKB-SubCell"/>
</dbReference>
<keyword evidence="9 16" id="KW-0430">Lectin</keyword>
<dbReference type="UniPathway" id="UPA00378"/>
<organism evidence="18 19">
    <name type="scientific">Sitophilus oryzae</name>
    <name type="common">Rice weevil</name>
    <name type="synonym">Curculio oryzae</name>
    <dbReference type="NCBI Taxonomy" id="7048"/>
    <lineage>
        <taxon>Eukaryota</taxon>
        <taxon>Metazoa</taxon>
        <taxon>Ecdysozoa</taxon>
        <taxon>Arthropoda</taxon>
        <taxon>Hexapoda</taxon>
        <taxon>Insecta</taxon>
        <taxon>Pterygota</taxon>
        <taxon>Neoptera</taxon>
        <taxon>Endopterygota</taxon>
        <taxon>Coleoptera</taxon>
        <taxon>Polyphaga</taxon>
        <taxon>Cucujiformia</taxon>
        <taxon>Curculionidae</taxon>
        <taxon>Dryophthorinae</taxon>
        <taxon>Sitophilus</taxon>
    </lineage>
</organism>
<dbReference type="CDD" id="cd23459">
    <property type="entry name" value="beta-trefoil_Ricin_Pgant1-like"/>
    <property type="match status" value="1"/>
</dbReference>
<evidence type="ECO:0000313" key="19">
    <source>
        <dbReference type="RefSeq" id="XP_030747402.1"/>
    </source>
</evidence>
<dbReference type="InParanoid" id="A0A6J2X870"/>
<dbReference type="GO" id="GO:0004653">
    <property type="term" value="F:polypeptide N-acetylgalactosaminyltransferase activity"/>
    <property type="evidence" value="ECO:0007669"/>
    <property type="project" value="UniProtKB-ARBA"/>
</dbReference>
<evidence type="ECO:0000256" key="6">
    <source>
        <dbReference type="ARBA" id="ARBA00022679"/>
    </source>
</evidence>
<evidence type="ECO:0000256" key="2">
    <source>
        <dbReference type="ARBA" id="ARBA00004323"/>
    </source>
</evidence>
<proteinExistence type="inferred from homology"/>
<reference evidence="19" key="1">
    <citation type="submission" date="2025-08" db="UniProtKB">
        <authorList>
            <consortium name="RefSeq"/>
        </authorList>
    </citation>
    <scope>IDENTIFICATION</scope>
    <source>
        <tissue evidence="19">Gonads</tissue>
    </source>
</reference>
<evidence type="ECO:0000259" key="17">
    <source>
        <dbReference type="SMART" id="SM00458"/>
    </source>
</evidence>
<keyword evidence="6 16" id="KW-0808">Transferase</keyword>
<evidence type="ECO:0000256" key="12">
    <source>
        <dbReference type="ARBA" id="ARBA00023034"/>
    </source>
</evidence>
<dbReference type="Proteomes" id="UP000504635">
    <property type="component" value="Unplaced"/>
</dbReference>
<dbReference type="CTD" id="36717"/>
<keyword evidence="18" id="KW-1185">Reference proteome</keyword>
<dbReference type="GO" id="GO:0046872">
    <property type="term" value="F:metal ion binding"/>
    <property type="evidence" value="ECO:0007669"/>
    <property type="project" value="UniProtKB-KW"/>
</dbReference>
<evidence type="ECO:0000256" key="5">
    <source>
        <dbReference type="ARBA" id="ARBA00022676"/>
    </source>
</evidence>
<feature type="domain" description="Ricin B lectin" evidence="17">
    <location>
        <begin position="439"/>
        <end position="562"/>
    </location>
</feature>
<dbReference type="PANTHER" id="PTHR11675">
    <property type="entry name" value="N-ACETYLGALACTOSAMINYLTRANSFERASE"/>
    <property type="match status" value="1"/>
</dbReference>
<dbReference type="SMART" id="SM00458">
    <property type="entry name" value="RICIN"/>
    <property type="match status" value="1"/>
</dbReference>
<sequence>MLRSCFRLKRIHLKLFFIAIIIVSLIFIYLKMKIPNDIELENRQKFVNTENNVFEQKLREWEGKIIPGLGDNGETAFLDGQDALDGEKALKKFALNTVLSDRMPLDRKLRDPRNNKCKSLNYSPKLKASIVVIFYNELMSVILRTVWSVLLQTPSHLLQEIILVDDCSTDESLKGLLQYYLDTRLKEYNIKLIRLKHRMGLIRARLQGARIAQGDVLIFLDAHCEATKDWIEPLLARIEEEKTAVLVPIIDVIEASNLAYSTNGDSSFQVGGFSWSGHFTWIDIQDENDKGKVTPIKSPTMAGGLFAIDRNFFWDIGSYDEQMDGWGGENLEMSFRIWQCGGRLETVPCSRVGHIFRDFHPYSFPDNKDTHGINTARLAHVWMDDYKRLFFMYQPGLENNPIVGDLTHRKQLKQKLKCKSFKWYLDNVYPEKFVPDENVFGYGQVKTEFDMCLDDLQLSEDKVGPLGLYQCHQFLAVSQYFSLSNKGELRKENFCAEVFKEQDVQLTECHGHKREQYWILYKNGTIYHPASKKCLSSDGVENGKGAKVERCNGSVFQKWIFNHINQTAVIE</sequence>
<comment type="cofactor">
    <cofactor evidence="1 16">
        <name>Mn(2+)</name>
        <dbReference type="ChEBI" id="CHEBI:29035"/>
    </cofactor>
</comment>
<keyword evidence="13 16" id="KW-0472">Membrane</keyword>
<protein>
    <recommendedName>
        <fullName evidence="16">Polypeptide N-acetylgalactosaminyltransferase</fullName>
        <ecNumber evidence="16">2.4.1.-</ecNumber>
    </recommendedName>
    <alternativeName>
        <fullName evidence="16">Protein-UDP acetylgalactosaminyltransferase</fullName>
    </alternativeName>
</protein>
<evidence type="ECO:0000256" key="3">
    <source>
        <dbReference type="ARBA" id="ARBA00004922"/>
    </source>
</evidence>
<dbReference type="Pfam" id="PF00652">
    <property type="entry name" value="Ricin_B_lectin"/>
    <property type="match status" value="1"/>
</dbReference>
<keyword evidence="11 16" id="KW-1133">Transmembrane helix</keyword>
<dbReference type="FunFam" id="3.90.550.10:FF:000021">
    <property type="entry name" value="Polypeptide N-acetylgalactosaminyltransferase"/>
    <property type="match status" value="1"/>
</dbReference>
<dbReference type="AlphaFoldDB" id="A0A6J2X870"/>
<dbReference type="FunCoup" id="A0A6J2X870">
    <property type="interactions" value="302"/>
</dbReference>
<dbReference type="GeneID" id="115875939"/>
<evidence type="ECO:0000256" key="1">
    <source>
        <dbReference type="ARBA" id="ARBA00001936"/>
    </source>
</evidence>